<keyword evidence="3 7" id="KW-1133">Transmembrane helix</keyword>
<comment type="subcellular location">
    <subcellularLocation>
        <location evidence="1">Membrane</location>
        <topology evidence="1">Multi-pass membrane protein</topology>
    </subcellularLocation>
</comment>
<feature type="region of interest" description="Disordered" evidence="6">
    <location>
        <begin position="347"/>
        <end position="374"/>
    </location>
</feature>
<sequence>MLQLIPQGLSVLLARQAENGAAATALPPQSLDLSSYPTTGLQQFALFLIIFFPAVSLVLVGLRVYDRATTKTFGIDDGFIVAATILAVAEAVFSYAMVKLQYLGLHVWQLPTTPYDPTASLVVNYIVVMLYNPELGLVKSSVLFFLLRLGGHQRFLRRLIHALNWSNIALLIAVLFASIFTCVPINKYWTPSLPGHCNNESLQYLITSGLTVLTDVLVLAIPVKIVVGLQIAKKLKVILICLLCSGIIVTVFSILRMRALYRLYYPPADPGPDPTYDISFVYSTIECNLAIITATIPPLHGLMRKWFPRFFRGASGNSSNRYRQGYTGASGALNTIGGGAMALKDLTSPTRSQRARQSRLNSLSNSEEDILGKDRITQTTSVQITFEPATEGVKGGPASYTAKY</sequence>
<dbReference type="EMBL" id="OUUZ01000010">
    <property type="protein sequence ID" value="SPQ23340.1"/>
    <property type="molecule type" value="Genomic_DNA"/>
</dbReference>
<evidence type="ECO:0000256" key="1">
    <source>
        <dbReference type="ARBA" id="ARBA00004141"/>
    </source>
</evidence>
<feature type="transmembrane region" description="Helical" evidence="7">
    <location>
        <begin position="118"/>
        <end position="147"/>
    </location>
</feature>
<accession>A0A446BLI1</accession>
<proteinExistence type="inferred from homology"/>
<evidence type="ECO:0000256" key="6">
    <source>
        <dbReference type="SAM" id="MobiDB-lite"/>
    </source>
</evidence>
<feature type="transmembrane region" description="Helical" evidence="7">
    <location>
        <begin position="279"/>
        <end position="302"/>
    </location>
</feature>
<dbReference type="PANTHER" id="PTHR33048">
    <property type="entry name" value="PTH11-LIKE INTEGRAL MEMBRANE PROTEIN (AFU_ORTHOLOGUE AFUA_5G11245)"/>
    <property type="match status" value="1"/>
</dbReference>
<dbReference type="PANTHER" id="PTHR33048:SF55">
    <property type="entry name" value="INTEGRAL MEMBRANE PROTEIN"/>
    <property type="match status" value="1"/>
</dbReference>
<name>A0A446BLI1_9PEZI</name>
<dbReference type="InterPro" id="IPR052337">
    <property type="entry name" value="SAT4-like"/>
</dbReference>
<evidence type="ECO:0000256" key="7">
    <source>
        <dbReference type="SAM" id="Phobius"/>
    </source>
</evidence>
<keyword evidence="4 7" id="KW-0472">Membrane</keyword>
<organism evidence="9 10">
    <name type="scientific">Thermothielavioides terrestris</name>
    <dbReference type="NCBI Taxonomy" id="2587410"/>
    <lineage>
        <taxon>Eukaryota</taxon>
        <taxon>Fungi</taxon>
        <taxon>Dikarya</taxon>
        <taxon>Ascomycota</taxon>
        <taxon>Pezizomycotina</taxon>
        <taxon>Sordariomycetes</taxon>
        <taxon>Sordariomycetidae</taxon>
        <taxon>Sordariales</taxon>
        <taxon>Chaetomiaceae</taxon>
        <taxon>Thermothielavioides</taxon>
    </lineage>
</organism>
<evidence type="ECO:0000259" key="8">
    <source>
        <dbReference type="Pfam" id="PF20684"/>
    </source>
</evidence>
<feature type="transmembrane region" description="Helical" evidence="7">
    <location>
        <begin position="41"/>
        <end position="65"/>
    </location>
</feature>
<evidence type="ECO:0000256" key="2">
    <source>
        <dbReference type="ARBA" id="ARBA00022692"/>
    </source>
</evidence>
<dbReference type="InterPro" id="IPR049326">
    <property type="entry name" value="Rhodopsin_dom_fungi"/>
</dbReference>
<feature type="transmembrane region" description="Helical" evidence="7">
    <location>
        <begin position="168"/>
        <end position="189"/>
    </location>
</feature>
<keyword evidence="2 7" id="KW-0812">Transmembrane</keyword>
<feature type="transmembrane region" description="Helical" evidence="7">
    <location>
        <begin position="237"/>
        <end position="259"/>
    </location>
</feature>
<dbReference type="Proteomes" id="UP000289323">
    <property type="component" value="Unassembled WGS sequence"/>
</dbReference>
<comment type="similarity">
    <text evidence="5">Belongs to the SAT4 family.</text>
</comment>
<evidence type="ECO:0000313" key="10">
    <source>
        <dbReference type="Proteomes" id="UP000289323"/>
    </source>
</evidence>
<dbReference type="Pfam" id="PF20684">
    <property type="entry name" value="Fung_rhodopsin"/>
    <property type="match status" value="1"/>
</dbReference>
<feature type="transmembrane region" description="Helical" evidence="7">
    <location>
        <begin position="77"/>
        <end position="98"/>
    </location>
</feature>
<evidence type="ECO:0000313" key="9">
    <source>
        <dbReference type="EMBL" id="SPQ23340.1"/>
    </source>
</evidence>
<dbReference type="AlphaFoldDB" id="A0A446BLI1"/>
<gene>
    <name evidence="9" type="ORF">TT172_LOCUS5759</name>
</gene>
<reference evidence="9 10" key="1">
    <citation type="submission" date="2018-04" db="EMBL/GenBank/DDBJ databases">
        <authorList>
            <person name="Huttner S."/>
            <person name="Dainat J."/>
        </authorList>
    </citation>
    <scope>NUCLEOTIDE SEQUENCE [LARGE SCALE GENOMIC DNA]</scope>
</reference>
<evidence type="ECO:0000256" key="3">
    <source>
        <dbReference type="ARBA" id="ARBA00022989"/>
    </source>
</evidence>
<dbReference type="GO" id="GO:0016020">
    <property type="term" value="C:membrane"/>
    <property type="evidence" value="ECO:0007669"/>
    <property type="project" value="UniProtKB-SubCell"/>
</dbReference>
<evidence type="ECO:0000256" key="4">
    <source>
        <dbReference type="ARBA" id="ARBA00023136"/>
    </source>
</evidence>
<feature type="transmembrane region" description="Helical" evidence="7">
    <location>
        <begin position="201"/>
        <end position="225"/>
    </location>
</feature>
<evidence type="ECO:0000256" key="5">
    <source>
        <dbReference type="ARBA" id="ARBA00038359"/>
    </source>
</evidence>
<feature type="domain" description="Rhodopsin" evidence="8">
    <location>
        <begin position="62"/>
        <end position="304"/>
    </location>
</feature>
<protein>
    <submittedName>
        <fullName evidence="9">4cc2acaa-96bf-42f8-94b5-8a15a62b8678</fullName>
    </submittedName>
</protein>